<proteinExistence type="predicted"/>
<sequence>MIKNENITTQRNLKNLNRVTNLKKCAKNQKIYVKNAQNKRTEIQVLLFV</sequence>
<name>D2J6N6_9STAP</name>
<keyword evidence="1" id="KW-0614">Plasmid</keyword>
<gene>
    <name evidence="1" type="ORF">SAP018A_021</name>
</gene>
<geneLocation type="plasmid" evidence="1">
    <name>SAP018A</name>
</geneLocation>
<reference evidence="1" key="2">
    <citation type="submission" date="2009-12" db="EMBL/GenBank/DDBJ databases">
        <authorList>
            <person name="Summers A.O."/>
            <person name="Shearer J."/>
            <person name="Wireman J."/>
        </authorList>
    </citation>
    <scope>NUCLEOTIDE SEQUENCE</scope>
    <source>
        <strain evidence="1">CDC25</strain>
        <plasmid evidence="1">SAP018A</plasmid>
    </source>
</reference>
<protein>
    <submittedName>
        <fullName evidence="1">Uncharacterized protein</fullName>
    </submittedName>
</protein>
<accession>D2J6N6</accession>
<dbReference type="EMBL" id="GQ900383">
    <property type="protein sequence ID" value="ADA61516.1"/>
    <property type="molecule type" value="Genomic_DNA"/>
</dbReference>
<dbReference type="AlphaFoldDB" id="D2J6N6"/>
<organism evidence="1">
    <name type="scientific">Staphylococcus sp. CDC25</name>
    <dbReference type="NCBI Taxonomy" id="678600"/>
    <lineage>
        <taxon>Bacteria</taxon>
        <taxon>Bacillati</taxon>
        <taxon>Bacillota</taxon>
        <taxon>Bacilli</taxon>
        <taxon>Bacillales</taxon>
        <taxon>Staphylococcaceae</taxon>
        <taxon>Staphylococcus</taxon>
    </lineage>
</organism>
<reference evidence="1" key="1">
    <citation type="submission" date="2009-08" db="EMBL/GenBank/DDBJ databases">
        <authorList>
            <person name="Gill J."/>
            <person name="Borman J."/>
            <person name="Shetty J."/>
            <person name="Hostetler J."/>
            <person name="Durkin S."/>
            <person name="Montgomery B."/>
        </authorList>
    </citation>
    <scope>NUCLEOTIDE SEQUENCE</scope>
    <source>
        <strain evidence="1">CDC25</strain>
        <plasmid evidence="1">SAP018A</plasmid>
    </source>
</reference>
<evidence type="ECO:0000313" key="1">
    <source>
        <dbReference type="EMBL" id="ADA61516.1"/>
    </source>
</evidence>